<proteinExistence type="predicted"/>
<evidence type="ECO:0000256" key="1">
    <source>
        <dbReference type="SAM" id="MobiDB-lite"/>
    </source>
</evidence>
<evidence type="ECO:0000313" key="3">
    <source>
        <dbReference type="Proteomes" id="UP000069940"/>
    </source>
</evidence>
<dbReference type="EnsemblMetazoa" id="AALFPA23_015271.R22154">
    <property type="protein sequence ID" value="AALFPA23_015271.P22154"/>
    <property type="gene ID" value="AALFPA23_015271"/>
</dbReference>
<reference evidence="2" key="2">
    <citation type="submission" date="2025-05" db="UniProtKB">
        <authorList>
            <consortium name="EnsemblMetazoa"/>
        </authorList>
    </citation>
    <scope>IDENTIFICATION</scope>
    <source>
        <strain evidence="2">Foshan</strain>
    </source>
</reference>
<keyword evidence="3" id="KW-1185">Reference proteome</keyword>
<dbReference type="GeneID" id="109432973"/>
<name>A0ABM1Z5F5_AEDAL</name>
<dbReference type="RefSeq" id="XP_019564871.3">
    <property type="nucleotide sequence ID" value="XM_019709326.3"/>
</dbReference>
<feature type="compositionally biased region" description="Polar residues" evidence="1">
    <location>
        <begin position="116"/>
        <end position="126"/>
    </location>
</feature>
<protein>
    <submittedName>
        <fullName evidence="2">Uncharacterized protein</fullName>
    </submittedName>
</protein>
<evidence type="ECO:0000313" key="2">
    <source>
        <dbReference type="EnsemblMetazoa" id="AALFPA23_015271.P22154"/>
    </source>
</evidence>
<sequence length="156" mass="17569">MAEENSFRELVLRDLQLPGEILTVFEGADIDFVRLSRISRDELQAVLGSGPLDIWNIDEIFRRILVWRQESGFGIIGFEDVEIVEDWLICESPEESEENTSRKENEPANDTDSTETSEVLGTQNRTIKVLPQNNVDSVPSPPSSPIAIQPNISEVK</sequence>
<accession>A0ABM1Z5F5</accession>
<reference evidence="3" key="1">
    <citation type="journal article" date="2015" name="Proc. Natl. Acad. Sci. U.S.A.">
        <title>Genome sequence of the Asian Tiger mosquito, Aedes albopictus, reveals insights into its biology, genetics, and evolution.</title>
        <authorList>
            <person name="Chen X.G."/>
            <person name="Jiang X."/>
            <person name="Gu J."/>
            <person name="Xu M."/>
            <person name="Wu Y."/>
            <person name="Deng Y."/>
            <person name="Zhang C."/>
            <person name="Bonizzoni M."/>
            <person name="Dermauw W."/>
            <person name="Vontas J."/>
            <person name="Armbruster P."/>
            <person name="Huang X."/>
            <person name="Yang Y."/>
            <person name="Zhang H."/>
            <person name="He W."/>
            <person name="Peng H."/>
            <person name="Liu Y."/>
            <person name="Wu K."/>
            <person name="Chen J."/>
            <person name="Lirakis M."/>
            <person name="Topalis P."/>
            <person name="Van Leeuwen T."/>
            <person name="Hall A.B."/>
            <person name="Jiang X."/>
            <person name="Thorpe C."/>
            <person name="Mueller R.L."/>
            <person name="Sun C."/>
            <person name="Waterhouse R.M."/>
            <person name="Yan G."/>
            <person name="Tu Z.J."/>
            <person name="Fang X."/>
            <person name="James A.A."/>
        </authorList>
    </citation>
    <scope>NUCLEOTIDE SEQUENCE [LARGE SCALE GENOMIC DNA]</scope>
    <source>
        <strain evidence="3">Foshan</strain>
    </source>
</reference>
<feature type="compositionally biased region" description="Low complexity" evidence="1">
    <location>
        <begin position="145"/>
        <end position="156"/>
    </location>
</feature>
<dbReference type="Proteomes" id="UP000069940">
    <property type="component" value="Unassembled WGS sequence"/>
</dbReference>
<organism evidence="2 3">
    <name type="scientific">Aedes albopictus</name>
    <name type="common">Asian tiger mosquito</name>
    <name type="synonym">Stegomyia albopicta</name>
    <dbReference type="NCBI Taxonomy" id="7160"/>
    <lineage>
        <taxon>Eukaryota</taxon>
        <taxon>Metazoa</taxon>
        <taxon>Ecdysozoa</taxon>
        <taxon>Arthropoda</taxon>
        <taxon>Hexapoda</taxon>
        <taxon>Insecta</taxon>
        <taxon>Pterygota</taxon>
        <taxon>Neoptera</taxon>
        <taxon>Endopterygota</taxon>
        <taxon>Diptera</taxon>
        <taxon>Nematocera</taxon>
        <taxon>Culicoidea</taxon>
        <taxon>Culicidae</taxon>
        <taxon>Culicinae</taxon>
        <taxon>Aedini</taxon>
        <taxon>Aedes</taxon>
        <taxon>Stegomyia</taxon>
    </lineage>
</organism>
<feature type="region of interest" description="Disordered" evidence="1">
    <location>
        <begin position="90"/>
        <end position="156"/>
    </location>
</feature>